<accession>A0A1I3MSW0</accession>
<dbReference type="GO" id="GO:0004222">
    <property type="term" value="F:metalloendopeptidase activity"/>
    <property type="evidence" value="ECO:0007669"/>
    <property type="project" value="TreeGrafter"/>
</dbReference>
<dbReference type="PANTHER" id="PTHR21666">
    <property type="entry name" value="PEPTIDASE-RELATED"/>
    <property type="match status" value="1"/>
</dbReference>
<sequence length="358" mass="39765">MVEGLTLFLYIWYNFLIMSKTQKALKKFEKQVASNVSHGFGAFTHKVGNFFVRIFKVFDSKLTIMIVPHSQSKVINFQTNVFALLLGVLVTIGVLASFFYYNRRSISANMEISSLVEQNRATLASLDELRDENANLFQAAKRFQTSLSQSLSLLGIEQVKNTSETSASNGDLSALFSSTEVTQGSLKEVADVKELTSYLEDAVKPIEQIGKMLKTQQNLFTEIPSICPVKNPNYHISMAFGPNIHPLNGNWYIHKGLDFSTWRSGDGVLATASGQVVTVGFDNSFGNYIIIKHNHGMYTRYAHLNSFRVKKGETVSQGQIIGTIGNTGVSTGPHLHYEVHIGSDVVDPAKYININFSK</sequence>
<evidence type="ECO:0000313" key="4">
    <source>
        <dbReference type="EMBL" id="SFI99815.1"/>
    </source>
</evidence>
<dbReference type="SUPFAM" id="SSF51261">
    <property type="entry name" value="Duplicated hybrid motif"/>
    <property type="match status" value="1"/>
</dbReference>
<dbReference type="Pfam" id="PF01551">
    <property type="entry name" value="Peptidase_M23"/>
    <property type="match status" value="1"/>
</dbReference>
<dbReference type="PANTHER" id="PTHR21666:SF270">
    <property type="entry name" value="MUREIN HYDROLASE ACTIVATOR ENVC"/>
    <property type="match status" value="1"/>
</dbReference>
<dbReference type="CDD" id="cd12797">
    <property type="entry name" value="M23_peptidase"/>
    <property type="match status" value="1"/>
</dbReference>
<protein>
    <submittedName>
        <fullName evidence="4">Peptidase family M23</fullName>
    </submittedName>
</protein>
<keyword evidence="5" id="KW-1185">Reference proteome</keyword>
<dbReference type="InterPro" id="IPR050570">
    <property type="entry name" value="Cell_wall_metabolism_enzyme"/>
</dbReference>
<dbReference type="InterPro" id="IPR016047">
    <property type="entry name" value="M23ase_b-sheet_dom"/>
</dbReference>
<dbReference type="Proteomes" id="UP000182737">
    <property type="component" value="Unassembled WGS sequence"/>
</dbReference>
<evidence type="ECO:0000259" key="3">
    <source>
        <dbReference type="Pfam" id="PF01551"/>
    </source>
</evidence>
<dbReference type="AlphaFoldDB" id="A0A1I3MSW0"/>
<evidence type="ECO:0000256" key="1">
    <source>
        <dbReference type="SAM" id="Coils"/>
    </source>
</evidence>
<evidence type="ECO:0000256" key="2">
    <source>
        <dbReference type="SAM" id="Phobius"/>
    </source>
</evidence>
<keyword evidence="2" id="KW-0472">Membrane</keyword>
<dbReference type="Gene3D" id="2.70.70.10">
    <property type="entry name" value="Glucose Permease (Domain IIA)"/>
    <property type="match status" value="1"/>
</dbReference>
<feature type="transmembrane region" description="Helical" evidence="2">
    <location>
        <begin position="81"/>
        <end position="101"/>
    </location>
</feature>
<evidence type="ECO:0000313" key="5">
    <source>
        <dbReference type="Proteomes" id="UP000182737"/>
    </source>
</evidence>
<dbReference type="EMBL" id="FORI01000010">
    <property type="protein sequence ID" value="SFI99815.1"/>
    <property type="molecule type" value="Genomic_DNA"/>
</dbReference>
<feature type="coiled-coil region" evidence="1">
    <location>
        <begin position="112"/>
        <end position="146"/>
    </location>
</feature>
<gene>
    <name evidence="4" type="ORF">SAMN04487775_11075</name>
</gene>
<reference evidence="5" key="1">
    <citation type="submission" date="2016-10" db="EMBL/GenBank/DDBJ databases">
        <authorList>
            <person name="Varghese N."/>
            <person name="Submissions S."/>
        </authorList>
    </citation>
    <scope>NUCLEOTIDE SEQUENCE [LARGE SCALE GENOMIC DNA]</scope>
    <source>
        <strain evidence="5">XBD1002</strain>
    </source>
</reference>
<keyword evidence="2" id="KW-0812">Transmembrane</keyword>
<keyword evidence="1" id="KW-0175">Coiled coil</keyword>
<name>A0A1I3MSW0_9SPIR</name>
<organism evidence="4 5">
    <name type="scientific">Treponema bryantii</name>
    <dbReference type="NCBI Taxonomy" id="163"/>
    <lineage>
        <taxon>Bacteria</taxon>
        <taxon>Pseudomonadati</taxon>
        <taxon>Spirochaetota</taxon>
        <taxon>Spirochaetia</taxon>
        <taxon>Spirochaetales</taxon>
        <taxon>Treponemataceae</taxon>
        <taxon>Treponema</taxon>
    </lineage>
</organism>
<dbReference type="InterPro" id="IPR011055">
    <property type="entry name" value="Dup_hybrid_motif"/>
</dbReference>
<keyword evidence="2" id="KW-1133">Transmembrane helix</keyword>
<proteinExistence type="predicted"/>
<feature type="domain" description="M23ase beta-sheet core" evidence="3">
    <location>
        <begin position="253"/>
        <end position="348"/>
    </location>
</feature>